<dbReference type="PANTHER" id="PTHR43899:SF13">
    <property type="entry name" value="RH59310P"/>
    <property type="match status" value="1"/>
</dbReference>
<protein>
    <submittedName>
        <fullName evidence="3">(California timema) hypothetical protein</fullName>
    </submittedName>
</protein>
<dbReference type="Gene3D" id="3.40.50.720">
    <property type="entry name" value="NAD(P)-binding Rossmann-like Domain"/>
    <property type="match status" value="1"/>
</dbReference>
<dbReference type="PANTHER" id="PTHR43899">
    <property type="entry name" value="RH59310P"/>
    <property type="match status" value="1"/>
</dbReference>
<dbReference type="GO" id="GO:0016491">
    <property type="term" value="F:oxidoreductase activity"/>
    <property type="evidence" value="ECO:0007669"/>
    <property type="project" value="UniProtKB-KW"/>
</dbReference>
<evidence type="ECO:0000313" key="3">
    <source>
        <dbReference type="EMBL" id="CAD7578946.1"/>
    </source>
</evidence>
<dbReference type="InterPro" id="IPR051019">
    <property type="entry name" value="VLCFA-Steroid_DH"/>
</dbReference>
<dbReference type="InterPro" id="IPR036291">
    <property type="entry name" value="NAD(P)-bd_dom_sf"/>
</dbReference>
<dbReference type="GO" id="GO:0005783">
    <property type="term" value="C:endoplasmic reticulum"/>
    <property type="evidence" value="ECO:0007669"/>
    <property type="project" value="TreeGrafter"/>
</dbReference>
<sequence length="108" mass="12156">MQLPTLREVGLLSTCGLLVKVLQALLTRFFHRSIAPILEMNVNFREMGGWAVVLGASWGLGKAYARGLAKRGLNIVLISDDLKVPMGWRIVRWRRSLLVNSKLFCEAF</sequence>
<keyword evidence="2" id="KW-0560">Oxidoreductase</keyword>
<reference evidence="3" key="1">
    <citation type="submission" date="2020-11" db="EMBL/GenBank/DDBJ databases">
        <authorList>
            <person name="Tran Van P."/>
        </authorList>
    </citation>
    <scope>NUCLEOTIDE SEQUENCE</scope>
</reference>
<proteinExistence type="inferred from homology"/>
<evidence type="ECO:0000256" key="1">
    <source>
        <dbReference type="ARBA" id="ARBA00006484"/>
    </source>
</evidence>
<name>A0A7R9JH88_TIMCA</name>
<accession>A0A7R9JH88</accession>
<dbReference type="AlphaFoldDB" id="A0A7R9JH88"/>
<gene>
    <name evidence="3" type="ORF">TCMB3V08_LOCUS11483</name>
</gene>
<dbReference type="EMBL" id="OE189238">
    <property type="protein sequence ID" value="CAD7578946.1"/>
    <property type="molecule type" value="Genomic_DNA"/>
</dbReference>
<organism evidence="3">
    <name type="scientific">Timema californicum</name>
    <name type="common">California timema</name>
    <name type="synonym">Walking stick</name>
    <dbReference type="NCBI Taxonomy" id="61474"/>
    <lineage>
        <taxon>Eukaryota</taxon>
        <taxon>Metazoa</taxon>
        <taxon>Ecdysozoa</taxon>
        <taxon>Arthropoda</taxon>
        <taxon>Hexapoda</taxon>
        <taxon>Insecta</taxon>
        <taxon>Pterygota</taxon>
        <taxon>Neoptera</taxon>
        <taxon>Polyneoptera</taxon>
        <taxon>Phasmatodea</taxon>
        <taxon>Timematodea</taxon>
        <taxon>Timematoidea</taxon>
        <taxon>Timematidae</taxon>
        <taxon>Timema</taxon>
    </lineage>
</organism>
<comment type="similarity">
    <text evidence="1">Belongs to the short-chain dehydrogenases/reductases (SDR) family.</text>
</comment>
<dbReference type="SUPFAM" id="SSF51735">
    <property type="entry name" value="NAD(P)-binding Rossmann-fold domains"/>
    <property type="match status" value="1"/>
</dbReference>
<evidence type="ECO:0000256" key="2">
    <source>
        <dbReference type="ARBA" id="ARBA00023002"/>
    </source>
</evidence>